<feature type="compositionally biased region" description="Basic residues" evidence="1">
    <location>
        <begin position="48"/>
        <end position="58"/>
    </location>
</feature>
<feature type="region of interest" description="Disordered" evidence="1">
    <location>
        <begin position="1"/>
        <end position="104"/>
    </location>
</feature>
<dbReference type="AlphaFoldDB" id="A0A9N7TRL5"/>
<feature type="compositionally biased region" description="Basic and acidic residues" evidence="1">
    <location>
        <begin position="59"/>
        <end position="75"/>
    </location>
</feature>
<gene>
    <name evidence="2" type="ORF">PLEPLA_LOCUS5516</name>
</gene>
<feature type="compositionally biased region" description="Polar residues" evidence="1">
    <location>
        <begin position="137"/>
        <end position="146"/>
    </location>
</feature>
<proteinExistence type="predicted"/>
<comment type="caution">
    <text evidence="2">The sequence shown here is derived from an EMBL/GenBank/DDBJ whole genome shotgun (WGS) entry which is preliminary data.</text>
</comment>
<reference evidence="2" key="1">
    <citation type="submission" date="2020-03" db="EMBL/GenBank/DDBJ databases">
        <authorList>
            <person name="Weist P."/>
        </authorList>
    </citation>
    <scope>NUCLEOTIDE SEQUENCE</scope>
</reference>
<evidence type="ECO:0000313" key="2">
    <source>
        <dbReference type="EMBL" id="CAB1417697.1"/>
    </source>
</evidence>
<keyword evidence="3" id="KW-1185">Reference proteome</keyword>
<evidence type="ECO:0000256" key="1">
    <source>
        <dbReference type="SAM" id="MobiDB-lite"/>
    </source>
</evidence>
<name>A0A9N7TRL5_PLEPL</name>
<feature type="compositionally biased region" description="Basic and acidic residues" evidence="1">
    <location>
        <begin position="9"/>
        <end position="47"/>
    </location>
</feature>
<protein>
    <submittedName>
        <fullName evidence="2">Uncharacterized protein</fullName>
    </submittedName>
</protein>
<accession>A0A9N7TRL5</accession>
<feature type="region of interest" description="Disordered" evidence="1">
    <location>
        <begin position="137"/>
        <end position="160"/>
    </location>
</feature>
<feature type="compositionally biased region" description="Basic and acidic residues" evidence="1">
    <location>
        <begin position="94"/>
        <end position="104"/>
    </location>
</feature>
<organism evidence="2 3">
    <name type="scientific">Pleuronectes platessa</name>
    <name type="common">European plaice</name>
    <dbReference type="NCBI Taxonomy" id="8262"/>
    <lineage>
        <taxon>Eukaryota</taxon>
        <taxon>Metazoa</taxon>
        <taxon>Chordata</taxon>
        <taxon>Craniata</taxon>
        <taxon>Vertebrata</taxon>
        <taxon>Euteleostomi</taxon>
        <taxon>Actinopterygii</taxon>
        <taxon>Neopterygii</taxon>
        <taxon>Teleostei</taxon>
        <taxon>Neoteleostei</taxon>
        <taxon>Acanthomorphata</taxon>
        <taxon>Carangaria</taxon>
        <taxon>Pleuronectiformes</taxon>
        <taxon>Pleuronectoidei</taxon>
        <taxon>Pleuronectidae</taxon>
        <taxon>Pleuronectes</taxon>
    </lineage>
</organism>
<feature type="compositionally biased region" description="Basic residues" evidence="1">
    <location>
        <begin position="76"/>
        <end position="87"/>
    </location>
</feature>
<dbReference type="Proteomes" id="UP001153269">
    <property type="component" value="Unassembled WGS sequence"/>
</dbReference>
<dbReference type="EMBL" id="CADEAL010000279">
    <property type="protein sequence ID" value="CAB1417697.1"/>
    <property type="molecule type" value="Genomic_DNA"/>
</dbReference>
<evidence type="ECO:0000313" key="3">
    <source>
        <dbReference type="Proteomes" id="UP001153269"/>
    </source>
</evidence>
<sequence length="160" mass="18739">MESLTGGARDLRWWRQKELTDPGEEKQQKEKEKEKEKEREKEREKEKGGRRRSRRRRRETTDRKEGEGEVLGREKEKRKKELKKKFSCGKAQMRKTEGVNDWAGESRERRKPVVFLTPFPHNPLDFFGHVHRKRTISGTPSISSAQGHPGTLPLPALCPP</sequence>